<name>A0ACC1LJZ1_9FUNG</name>
<evidence type="ECO:0000313" key="1">
    <source>
        <dbReference type="EMBL" id="KAJ2810222.1"/>
    </source>
</evidence>
<accession>A0ACC1LJZ1</accession>
<proteinExistence type="predicted"/>
<comment type="caution">
    <text evidence="1">The sequence shown here is derived from an EMBL/GenBank/DDBJ whole genome shotgun (WGS) entry which is preliminary data.</text>
</comment>
<organism evidence="1 2">
    <name type="scientific">Coemansia furcata</name>
    <dbReference type="NCBI Taxonomy" id="417177"/>
    <lineage>
        <taxon>Eukaryota</taxon>
        <taxon>Fungi</taxon>
        <taxon>Fungi incertae sedis</taxon>
        <taxon>Zoopagomycota</taxon>
        <taxon>Kickxellomycotina</taxon>
        <taxon>Kickxellomycetes</taxon>
        <taxon>Kickxellales</taxon>
        <taxon>Kickxellaceae</taxon>
        <taxon>Coemansia</taxon>
    </lineage>
</organism>
<gene>
    <name evidence="1" type="ORF">H4S07_002791</name>
</gene>
<protein>
    <submittedName>
        <fullName evidence="1">Uncharacterized protein</fullName>
    </submittedName>
</protein>
<dbReference type="EMBL" id="JANBUP010000771">
    <property type="protein sequence ID" value="KAJ2810222.1"/>
    <property type="molecule type" value="Genomic_DNA"/>
</dbReference>
<sequence length="196" mass="20910">MLSGFVHLWLFDVAAVPPPKELGGKNCGAPPEATTCERHSHDAPAATTWFQGHILAGSGQGQYTLTGVPALHPPPIHGCMISDHDTPTYYDIYISEYHADGPVVKYCAINVERSGGSGDAVELRLEDGSQVPVERHSGAHMARQLKLSTTKMVTGERARSHLEKYAPDALSVYADTAGNGGDDMMVVCLGVVSLKV</sequence>
<keyword evidence="2" id="KW-1185">Reference proteome</keyword>
<evidence type="ECO:0000313" key="2">
    <source>
        <dbReference type="Proteomes" id="UP001140096"/>
    </source>
</evidence>
<reference evidence="1" key="1">
    <citation type="submission" date="2022-07" db="EMBL/GenBank/DDBJ databases">
        <title>Phylogenomic reconstructions and comparative analyses of Kickxellomycotina fungi.</title>
        <authorList>
            <person name="Reynolds N.K."/>
            <person name="Stajich J.E."/>
            <person name="Barry K."/>
            <person name="Grigoriev I.V."/>
            <person name="Crous P."/>
            <person name="Smith M.E."/>
        </authorList>
    </citation>
    <scope>NUCLEOTIDE SEQUENCE</scope>
    <source>
        <strain evidence="1">CBS 102833</strain>
    </source>
</reference>
<dbReference type="Proteomes" id="UP001140096">
    <property type="component" value="Unassembled WGS sequence"/>
</dbReference>